<dbReference type="CDD" id="cd04056">
    <property type="entry name" value="Peptidases_S53"/>
    <property type="match status" value="1"/>
</dbReference>
<sequence length="1327" mass="135182">MFGRGRVRAPVSLLIAVVLGLFAVAQATVAAASPAARPAAAPSAAKPPLPAGAGQPDYAPADCARPTGAKNARCFALVSTGTGTGTARMRADASGPAATALTPDDIRAAYSLPDGGQGRTVAIVDAGGYAAAEADLAVFRSQFGLPACTTDNGCFRKTDQRGGVDYPADDQGWSLETALDLDAVSSACPACHILLVEGDTASVEDLGAATRTAVALGAKYVSNSYGLPGEDASLVADSDYDHPGVVVTASAGDSANVVNWPASDPDVVSVGGTLLTRAADTTRGWKESAWSGSGSGCSAYEQRPAYQVDLDTACSRRAITDISAVADPNSGLAVYNSLDPRGWLQVGGTSLSSPLVAAMYALAGEPAAGTYPVTYPYAFQGKHLNDVTEGSAGSCGTVLCDAGPGWDGPTGLGSPDGVAALTLGAHGTASGRVTDTTGAPVNGASVLLTGKDNDLRYHATTDASGAFQATVGAGAYDVSATAYGYADGTGATLTVTGGGTATGELTLRKVPTRTVSGKVTDASGHGWPLYARITVDGYPGGALHSDPRTGEYHVDLPEQADYTLHVTPDQPGYVARTATVSLGAQDVRADLPVQVERTGCVAPGYAYPAQADFEGWTGPRNGWTAVDHGSSGHAWEFGDPHEQWNLTGGSGDFATADPYDNNGAAEDADLLSPVMDLTHETDDHLRFNYGFAYAPGSEADVAFSVDGGTTWTTVFRTGEADSGGSAVAVPLTGALGHKDVRVRFHYSGSGVTIFEIDDVSVGTCGTRPGGIVQGTVTDANTHKPVVGATVTDGSAVTASLATPDDPALGDGFYWLFTPVTGVNTVTTAAPRYATSTARTTVAADTVRTYAPALAAGRLTVSGGDLALSAESGHRATREITVTNTGGAPLHVNLHEQHAGGDTTVPTAAGPATQLVKGTFPDGPATPAAAAPSAKAPRAASSARTAAPASASGTVWQELPEYPEQVMDNASATYQGRTYSVGGVDKILGGQWVRNSYVYDPSKGAWSTIAPLPVPLESPAAAFVDGTLYVAGGWALQGTSAVPVSTVYAYHPASDTWTRAADLPSPLAAASTAVLDGRLYVIGGCPDACDTVSSHTYRYTPATDSWQQVADYPLPVHWTGCAGTDGAIACAGGLNEADGHADAIAGTYVYHPRTNTWTKGADVPYVVWAEAANGGNGQLQIAGGISDDGGMAVATNRVMQYDPLSDSWRALPNADHPIFRTSASGCGLTQVGGAVSPGPLSFPEGSRPVQTLPGFGQCGDDQVPWLSENRTGFDLAPGHSVTIRVTADGSAVASPGTYDGVLSLTTDTPYVTAPVKVTFTVTARHPRP</sequence>
<organism evidence="9 10">
    <name type="scientific">Actinacidiphila rubida</name>
    <dbReference type="NCBI Taxonomy" id="310780"/>
    <lineage>
        <taxon>Bacteria</taxon>
        <taxon>Bacillati</taxon>
        <taxon>Actinomycetota</taxon>
        <taxon>Actinomycetes</taxon>
        <taxon>Kitasatosporales</taxon>
        <taxon>Streptomycetaceae</taxon>
        <taxon>Actinacidiphila</taxon>
    </lineage>
</organism>
<dbReference type="SUPFAM" id="SSF52743">
    <property type="entry name" value="Subtilisin-like"/>
    <property type="match status" value="1"/>
</dbReference>
<gene>
    <name evidence="9" type="ORF">SAMN05216267_1013116</name>
</gene>
<keyword evidence="7" id="KW-0732">Signal</keyword>
<evidence type="ECO:0000313" key="9">
    <source>
        <dbReference type="EMBL" id="SEN94491.1"/>
    </source>
</evidence>
<evidence type="ECO:0000256" key="4">
    <source>
        <dbReference type="ARBA" id="ARBA00022801"/>
    </source>
</evidence>
<dbReference type="PROSITE" id="PS51695">
    <property type="entry name" value="SEDOLISIN"/>
    <property type="match status" value="1"/>
</dbReference>
<keyword evidence="5" id="KW-0720">Serine protease</keyword>
<name>A0A1H8KP45_9ACTN</name>
<evidence type="ECO:0000256" key="5">
    <source>
        <dbReference type="ARBA" id="ARBA00022825"/>
    </source>
</evidence>
<dbReference type="PROSITE" id="PS00138">
    <property type="entry name" value="SUBTILASE_SER"/>
    <property type="match status" value="1"/>
</dbReference>
<dbReference type="Gene3D" id="2.120.10.80">
    <property type="entry name" value="Kelch-type beta propeller"/>
    <property type="match status" value="1"/>
</dbReference>
<keyword evidence="1" id="KW-0880">Kelch repeat</keyword>
<feature type="compositionally biased region" description="Low complexity" evidence="6">
    <location>
        <begin position="924"/>
        <end position="951"/>
    </location>
</feature>
<feature type="domain" description="Peptidase S53" evidence="8">
    <location>
        <begin position="100"/>
        <end position="427"/>
    </location>
</feature>
<dbReference type="PANTHER" id="PTHR45632:SF3">
    <property type="entry name" value="KELCH-LIKE PROTEIN 32"/>
    <property type="match status" value="1"/>
</dbReference>
<evidence type="ECO:0000256" key="3">
    <source>
        <dbReference type="ARBA" id="ARBA00022737"/>
    </source>
</evidence>
<dbReference type="Pfam" id="PF01344">
    <property type="entry name" value="Kelch_1"/>
    <property type="match status" value="3"/>
</dbReference>
<dbReference type="SMART" id="SM00612">
    <property type="entry name" value="Kelch"/>
    <property type="match status" value="4"/>
</dbReference>
<evidence type="ECO:0000259" key="8">
    <source>
        <dbReference type="PROSITE" id="PS51695"/>
    </source>
</evidence>
<evidence type="ECO:0000256" key="1">
    <source>
        <dbReference type="ARBA" id="ARBA00022441"/>
    </source>
</evidence>
<dbReference type="Proteomes" id="UP000181951">
    <property type="component" value="Unassembled WGS sequence"/>
</dbReference>
<dbReference type="Pfam" id="PF13620">
    <property type="entry name" value="CarboxypepD_reg"/>
    <property type="match status" value="1"/>
</dbReference>
<feature type="chain" id="PRO_5039133457" evidence="7">
    <location>
        <begin position="28"/>
        <end position="1327"/>
    </location>
</feature>
<proteinExistence type="predicted"/>
<dbReference type="InterPro" id="IPR023828">
    <property type="entry name" value="Peptidase_S8_Ser-AS"/>
</dbReference>
<evidence type="ECO:0000256" key="2">
    <source>
        <dbReference type="ARBA" id="ARBA00022670"/>
    </source>
</evidence>
<dbReference type="OrthoDB" id="9813435at2"/>
<dbReference type="STRING" id="310780.SAMN05216267_1013116"/>
<dbReference type="SUPFAM" id="SSF49464">
    <property type="entry name" value="Carboxypeptidase regulatory domain-like"/>
    <property type="match status" value="2"/>
</dbReference>
<dbReference type="PANTHER" id="PTHR45632">
    <property type="entry name" value="LD33804P"/>
    <property type="match status" value="1"/>
</dbReference>
<dbReference type="GO" id="GO:0004252">
    <property type="term" value="F:serine-type endopeptidase activity"/>
    <property type="evidence" value="ECO:0007669"/>
    <property type="project" value="InterPro"/>
</dbReference>
<dbReference type="GO" id="GO:0006508">
    <property type="term" value="P:proteolysis"/>
    <property type="evidence" value="ECO:0007669"/>
    <property type="project" value="UniProtKB-KW"/>
</dbReference>
<protein>
    <submittedName>
        <fullName evidence="9">Kelch motif-containing protein</fullName>
    </submittedName>
</protein>
<dbReference type="InterPro" id="IPR008969">
    <property type="entry name" value="CarboxyPept-like_regulatory"/>
</dbReference>
<keyword evidence="3" id="KW-0677">Repeat</keyword>
<evidence type="ECO:0000256" key="6">
    <source>
        <dbReference type="SAM" id="MobiDB-lite"/>
    </source>
</evidence>
<keyword evidence="10" id="KW-1185">Reference proteome</keyword>
<feature type="signal peptide" evidence="7">
    <location>
        <begin position="1"/>
        <end position="27"/>
    </location>
</feature>
<dbReference type="Gene3D" id="2.60.120.200">
    <property type="match status" value="1"/>
</dbReference>
<evidence type="ECO:0000313" key="10">
    <source>
        <dbReference type="Proteomes" id="UP000181951"/>
    </source>
</evidence>
<dbReference type="RefSeq" id="WP_079176062.1">
    <property type="nucleotide sequence ID" value="NZ_FODD01000013.1"/>
</dbReference>
<keyword evidence="2" id="KW-0645">Protease</keyword>
<dbReference type="SUPFAM" id="SSF117281">
    <property type="entry name" value="Kelch motif"/>
    <property type="match status" value="1"/>
</dbReference>
<feature type="region of interest" description="Disordered" evidence="6">
    <location>
        <begin position="916"/>
        <end position="952"/>
    </location>
</feature>
<dbReference type="Gene3D" id="3.40.50.200">
    <property type="entry name" value="Peptidase S8/S53 domain"/>
    <property type="match status" value="1"/>
</dbReference>
<dbReference type="InterPro" id="IPR006652">
    <property type="entry name" value="Kelch_1"/>
</dbReference>
<dbReference type="InterPro" id="IPR036852">
    <property type="entry name" value="Peptidase_S8/S53_dom_sf"/>
</dbReference>
<dbReference type="EMBL" id="FODD01000013">
    <property type="protein sequence ID" value="SEN94491.1"/>
    <property type="molecule type" value="Genomic_DNA"/>
</dbReference>
<accession>A0A1H8KP45</accession>
<dbReference type="Gene3D" id="2.60.40.1120">
    <property type="entry name" value="Carboxypeptidase-like, regulatory domain"/>
    <property type="match status" value="2"/>
</dbReference>
<reference evidence="9 10" key="1">
    <citation type="submission" date="2016-10" db="EMBL/GenBank/DDBJ databases">
        <authorList>
            <person name="de Groot N.N."/>
        </authorList>
    </citation>
    <scope>NUCLEOTIDE SEQUENCE [LARGE SCALE GENOMIC DNA]</scope>
    <source>
        <strain evidence="9 10">CGMCC 4.2026</strain>
    </source>
</reference>
<evidence type="ECO:0000256" key="7">
    <source>
        <dbReference type="SAM" id="SignalP"/>
    </source>
</evidence>
<dbReference type="InterPro" id="IPR015915">
    <property type="entry name" value="Kelch-typ_b-propeller"/>
</dbReference>
<keyword evidence="4" id="KW-0378">Hydrolase</keyword>
<dbReference type="InterPro" id="IPR030400">
    <property type="entry name" value="Sedolisin_dom"/>
</dbReference>